<dbReference type="STRING" id="1095630.A0A2J6SS79"/>
<keyword evidence="10" id="KW-1185">Reference proteome</keyword>
<evidence type="ECO:0000256" key="5">
    <source>
        <dbReference type="ARBA" id="ARBA00038359"/>
    </source>
</evidence>
<dbReference type="AlphaFoldDB" id="A0A2J6SS79"/>
<feature type="transmembrane region" description="Helical" evidence="7">
    <location>
        <begin position="239"/>
        <end position="261"/>
    </location>
</feature>
<dbReference type="PANTHER" id="PTHR33048">
    <property type="entry name" value="PTH11-LIKE INTEGRAL MEMBRANE PROTEIN (AFU_ORTHOLOGUE AFUA_5G11245)"/>
    <property type="match status" value="1"/>
</dbReference>
<feature type="transmembrane region" description="Helical" evidence="7">
    <location>
        <begin position="6"/>
        <end position="26"/>
    </location>
</feature>
<reference evidence="9 10" key="1">
    <citation type="submission" date="2016-04" db="EMBL/GenBank/DDBJ databases">
        <title>A degradative enzymes factory behind the ericoid mycorrhizal symbiosis.</title>
        <authorList>
            <consortium name="DOE Joint Genome Institute"/>
            <person name="Martino E."/>
            <person name="Morin E."/>
            <person name="Grelet G."/>
            <person name="Kuo A."/>
            <person name="Kohler A."/>
            <person name="Daghino S."/>
            <person name="Barry K."/>
            <person name="Choi C."/>
            <person name="Cichocki N."/>
            <person name="Clum A."/>
            <person name="Copeland A."/>
            <person name="Hainaut M."/>
            <person name="Haridas S."/>
            <person name="Labutti K."/>
            <person name="Lindquist E."/>
            <person name="Lipzen A."/>
            <person name="Khouja H.-R."/>
            <person name="Murat C."/>
            <person name="Ohm R."/>
            <person name="Olson A."/>
            <person name="Spatafora J."/>
            <person name="Veneault-Fourrey C."/>
            <person name="Henrissat B."/>
            <person name="Grigoriev I."/>
            <person name="Martin F."/>
            <person name="Perotto S."/>
        </authorList>
    </citation>
    <scope>NUCLEOTIDE SEQUENCE [LARGE SCALE GENOMIC DNA]</scope>
    <source>
        <strain evidence="9 10">E</strain>
    </source>
</reference>
<gene>
    <name evidence="9" type="ORF">K444DRAFT_571128</name>
</gene>
<evidence type="ECO:0000256" key="6">
    <source>
        <dbReference type="SAM" id="MobiDB-lite"/>
    </source>
</evidence>
<dbReference type="InterPro" id="IPR052337">
    <property type="entry name" value="SAT4-like"/>
</dbReference>
<dbReference type="OrthoDB" id="3903189at2759"/>
<dbReference type="EMBL" id="KZ613871">
    <property type="protein sequence ID" value="PMD53641.1"/>
    <property type="molecule type" value="Genomic_DNA"/>
</dbReference>
<dbReference type="PANTHER" id="PTHR33048:SF166">
    <property type="entry name" value="PTH11-LIKE INTEGRAL MEMBRANE PROTEIN"/>
    <property type="match status" value="1"/>
</dbReference>
<keyword evidence="2 7" id="KW-0812">Transmembrane</keyword>
<accession>A0A2J6SS79</accession>
<evidence type="ECO:0000313" key="10">
    <source>
        <dbReference type="Proteomes" id="UP000235371"/>
    </source>
</evidence>
<dbReference type="RefSeq" id="XP_024730545.1">
    <property type="nucleotide sequence ID" value="XM_024877300.1"/>
</dbReference>
<dbReference type="InParanoid" id="A0A2J6SS79"/>
<keyword evidence="3 7" id="KW-1133">Transmembrane helix</keyword>
<evidence type="ECO:0000256" key="3">
    <source>
        <dbReference type="ARBA" id="ARBA00022989"/>
    </source>
</evidence>
<comment type="similarity">
    <text evidence="5">Belongs to the SAT4 family.</text>
</comment>
<evidence type="ECO:0000259" key="8">
    <source>
        <dbReference type="Pfam" id="PF20684"/>
    </source>
</evidence>
<dbReference type="InterPro" id="IPR049326">
    <property type="entry name" value="Rhodopsin_dom_fungi"/>
</dbReference>
<feature type="transmembrane region" description="Helical" evidence="7">
    <location>
        <begin position="92"/>
        <end position="113"/>
    </location>
</feature>
<feature type="domain" description="Rhodopsin" evidence="8">
    <location>
        <begin position="23"/>
        <end position="259"/>
    </location>
</feature>
<dbReference type="GeneID" id="36585377"/>
<feature type="transmembrane region" description="Helical" evidence="7">
    <location>
        <begin position="38"/>
        <end position="61"/>
    </location>
</feature>
<evidence type="ECO:0000256" key="1">
    <source>
        <dbReference type="ARBA" id="ARBA00004141"/>
    </source>
</evidence>
<dbReference type="Pfam" id="PF20684">
    <property type="entry name" value="Fung_rhodopsin"/>
    <property type="match status" value="1"/>
</dbReference>
<dbReference type="Proteomes" id="UP000235371">
    <property type="component" value="Unassembled WGS sequence"/>
</dbReference>
<evidence type="ECO:0000256" key="4">
    <source>
        <dbReference type="ARBA" id="ARBA00023136"/>
    </source>
</evidence>
<organism evidence="9 10">
    <name type="scientific">Hyaloscypha bicolor E</name>
    <dbReference type="NCBI Taxonomy" id="1095630"/>
    <lineage>
        <taxon>Eukaryota</taxon>
        <taxon>Fungi</taxon>
        <taxon>Dikarya</taxon>
        <taxon>Ascomycota</taxon>
        <taxon>Pezizomycotina</taxon>
        <taxon>Leotiomycetes</taxon>
        <taxon>Helotiales</taxon>
        <taxon>Hyaloscyphaceae</taxon>
        <taxon>Hyaloscypha</taxon>
        <taxon>Hyaloscypha bicolor</taxon>
    </lineage>
</organism>
<feature type="transmembrane region" description="Helical" evidence="7">
    <location>
        <begin position="168"/>
        <end position="195"/>
    </location>
</feature>
<name>A0A2J6SS79_9HELO</name>
<feature type="transmembrane region" description="Helical" evidence="7">
    <location>
        <begin position="207"/>
        <end position="227"/>
    </location>
</feature>
<evidence type="ECO:0000313" key="9">
    <source>
        <dbReference type="EMBL" id="PMD53641.1"/>
    </source>
</evidence>
<evidence type="ECO:0000256" key="2">
    <source>
        <dbReference type="ARBA" id="ARBA00022692"/>
    </source>
</evidence>
<feature type="compositionally biased region" description="Polar residues" evidence="6">
    <location>
        <begin position="289"/>
        <end position="299"/>
    </location>
</feature>
<comment type="subcellular location">
    <subcellularLocation>
        <location evidence="1">Membrane</location>
        <topology evidence="1">Multi-pass membrane protein</topology>
    </subcellularLocation>
</comment>
<proteinExistence type="inferred from homology"/>
<protein>
    <recommendedName>
        <fullName evidence="8">Rhodopsin domain-containing protein</fullName>
    </recommendedName>
</protein>
<sequence>MATSSLATIWILYGLAVVIMVIRLVLGRLCKQKFDVGDRLTLAAIVFSIARIAFTHVLVIWGTNNISDEYRDTHHFSKLDIYHREMGSKFTLVARSLYILLLWTQKFVLLEFYKKLVKDMPWAKPTLICYLVTFIITFCLSIIFTFVECHPFSLYWVVIPDPGKCNEAIIQLFVVGILNMSTDLLLIALPIPILLQVHLSIIKKVQLGFLFCVGFVIVIITAVRIPRTLKNPGSETFRITWTTGEFLAATFVANAPTLYSFRKRFERRKKKPFRTLASRPRGEPVQIQDLDSTAKSRTQGGAGETLVGSVDTEHT</sequence>
<feature type="transmembrane region" description="Helical" evidence="7">
    <location>
        <begin position="125"/>
        <end position="148"/>
    </location>
</feature>
<evidence type="ECO:0000256" key="7">
    <source>
        <dbReference type="SAM" id="Phobius"/>
    </source>
</evidence>
<dbReference type="GO" id="GO:0016020">
    <property type="term" value="C:membrane"/>
    <property type="evidence" value="ECO:0007669"/>
    <property type="project" value="UniProtKB-SubCell"/>
</dbReference>
<feature type="region of interest" description="Disordered" evidence="6">
    <location>
        <begin position="272"/>
        <end position="315"/>
    </location>
</feature>
<keyword evidence="4 7" id="KW-0472">Membrane</keyword>